<organism evidence="7">
    <name type="scientific">viral metagenome</name>
    <dbReference type="NCBI Taxonomy" id="1070528"/>
    <lineage>
        <taxon>unclassified sequences</taxon>
        <taxon>metagenomes</taxon>
        <taxon>organismal metagenomes</taxon>
    </lineage>
</organism>
<evidence type="ECO:0000313" key="7">
    <source>
        <dbReference type="EMBL" id="QHT29278.1"/>
    </source>
</evidence>
<dbReference type="Gene3D" id="1.25.40.1050">
    <property type="match status" value="1"/>
</dbReference>
<protein>
    <recommendedName>
        <fullName evidence="8">Xrn1 N-terminal domain-containing protein</fullName>
    </recommendedName>
</protein>
<evidence type="ECO:0000259" key="6">
    <source>
        <dbReference type="Pfam" id="PF17846"/>
    </source>
</evidence>
<dbReference type="GO" id="GO:0003723">
    <property type="term" value="F:RNA binding"/>
    <property type="evidence" value="ECO:0007669"/>
    <property type="project" value="TreeGrafter"/>
</dbReference>
<dbReference type="EMBL" id="MN738876">
    <property type="protein sequence ID" value="QHT29278.1"/>
    <property type="molecule type" value="Genomic_DNA"/>
</dbReference>
<dbReference type="Pfam" id="PF03159">
    <property type="entry name" value="XRN_N"/>
    <property type="match status" value="1"/>
</dbReference>
<proteinExistence type="inferred from homology"/>
<dbReference type="Pfam" id="PF17846">
    <property type="entry name" value="XRN_M"/>
    <property type="match status" value="2"/>
</dbReference>
<keyword evidence="1" id="KW-0540">Nuclease</keyword>
<evidence type="ECO:0000256" key="4">
    <source>
        <dbReference type="ARBA" id="ARBA00038299"/>
    </source>
</evidence>
<evidence type="ECO:0000256" key="3">
    <source>
        <dbReference type="ARBA" id="ARBA00022839"/>
    </source>
</evidence>
<dbReference type="GO" id="GO:0000956">
    <property type="term" value="P:nuclear-transcribed mRNA catabolic process"/>
    <property type="evidence" value="ECO:0007669"/>
    <property type="project" value="TreeGrafter"/>
</dbReference>
<keyword evidence="3" id="KW-0269">Exonuclease</keyword>
<dbReference type="CDD" id="cd18673">
    <property type="entry name" value="PIN_XRN1-2-like"/>
    <property type="match status" value="1"/>
</dbReference>
<feature type="domain" description="Xrn1 helical" evidence="6">
    <location>
        <begin position="386"/>
        <end position="558"/>
    </location>
</feature>
<dbReference type="InterPro" id="IPR041412">
    <property type="entry name" value="Xrn1_helical"/>
</dbReference>
<accession>A0A6C0EJU0</accession>
<name>A0A6C0EJU0_9ZZZZ</name>
<dbReference type="GO" id="GO:0005634">
    <property type="term" value="C:nucleus"/>
    <property type="evidence" value="ECO:0007669"/>
    <property type="project" value="TreeGrafter"/>
</dbReference>
<evidence type="ECO:0000256" key="1">
    <source>
        <dbReference type="ARBA" id="ARBA00022722"/>
    </source>
</evidence>
<reference evidence="7" key="1">
    <citation type="journal article" date="2020" name="Nature">
        <title>Giant virus diversity and host interactions through global metagenomics.</title>
        <authorList>
            <person name="Schulz F."/>
            <person name="Roux S."/>
            <person name="Paez-Espino D."/>
            <person name="Jungbluth S."/>
            <person name="Walsh D.A."/>
            <person name="Denef V.J."/>
            <person name="McMahon K.D."/>
            <person name="Konstantinidis K.T."/>
            <person name="Eloe-Fadrosh E.A."/>
            <person name="Kyrpides N.C."/>
            <person name="Woyke T."/>
        </authorList>
    </citation>
    <scope>NUCLEOTIDE SEQUENCE</scope>
    <source>
        <strain evidence="7">GVMAG-M-3300005589-24</strain>
    </source>
</reference>
<keyword evidence="2" id="KW-0378">Hydrolase</keyword>
<feature type="domain" description="Xrn1 N-terminal" evidence="5">
    <location>
        <begin position="1"/>
        <end position="241"/>
    </location>
</feature>
<sequence length="583" mass="68481">MGIKHFFTWFKRTFADDICKLKRGETFEDLQEETILDESVIIDNLMIDMNGLFHTSAQKIYQYGEYKPQQRLLGKRCPPKRGSLQMQINCFKDVCNSIDKCLNIVKPRKRLILCVDGPAPLSKQNQQRQRRFVSAIELEKDKTRSFDSNCLTPGTKFMDYLTKYIDWYIRKKMSEPNSLWTDIEVIFSNEKAPGEGEHKLINFIRHHGSPDESYCIHGMDADLIMLSLGTHMPKFYILREEPRDPNFEFHVIDIGGVRRALCDKMSWGEGKFYGRSAINDFIFMCFTVGNDFLPHIPGVEIIEGGIDFMLDVYRTVCREYGHLTRDNGRVVFRKKALVAFMGTLSQYEKGVLEDKLKHKGEFFPDPLLEDNAEMVVEDGKVRYELDIEQYRDDYYRANLSECKELESLCHDYLEGMQWVLEYYTRGVPNWRWRFPHHYAPFAYTIAEHIKTFKFSVYGQTIPTVPFVQLLSVLPPASAHLLPFPLDKLLATKNSPISEYYPENFGIDLSGKRREWEGTVLLPMIDYNKVEREYYNRIQQVDQKERRRNILGKSFVYNRHPDMCFFRSYYGDFQSNVSTEVIEL</sequence>
<dbReference type="AlphaFoldDB" id="A0A6C0EJU0"/>
<dbReference type="InterPro" id="IPR027073">
    <property type="entry name" value="5_3_exoribonuclease"/>
</dbReference>
<dbReference type="Gene3D" id="3.40.50.12390">
    <property type="match status" value="2"/>
</dbReference>
<dbReference type="GO" id="GO:0004534">
    <property type="term" value="F:5'-3' RNA exonuclease activity"/>
    <property type="evidence" value="ECO:0007669"/>
    <property type="project" value="TreeGrafter"/>
</dbReference>
<evidence type="ECO:0008006" key="8">
    <source>
        <dbReference type="Google" id="ProtNLM"/>
    </source>
</evidence>
<dbReference type="InterPro" id="IPR004859">
    <property type="entry name" value="Xrn1_N"/>
</dbReference>
<evidence type="ECO:0000259" key="5">
    <source>
        <dbReference type="Pfam" id="PF03159"/>
    </source>
</evidence>
<comment type="similarity">
    <text evidence="4">Belongs to the 5'-3' exonuclease family.</text>
</comment>
<dbReference type="PANTHER" id="PTHR12341:SF7">
    <property type="entry name" value="5'-3' EXORIBONUCLEASE 1"/>
    <property type="match status" value="1"/>
</dbReference>
<evidence type="ECO:0000256" key="2">
    <source>
        <dbReference type="ARBA" id="ARBA00022801"/>
    </source>
</evidence>
<dbReference type="PANTHER" id="PTHR12341">
    <property type="entry name" value="5'-&gt;3' EXORIBONUCLEASE"/>
    <property type="match status" value="1"/>
</dbReference>
<feature type="domain" description="Xrn1 helical" evidence="6">
    <location>
        <begin position="277"/>
        <end position="359"/>
    </location>
</feature>